<dbReference type="AlphaFoldDB" id="A0A9W6U3T7"/>
<evidence type="ECO:0000313" key="4">
    <source>
        <dbReference type="Proteomes" id="UP001165083"/>
    </source>
</evidence>
<organism evidence="3 4">
    <name type="scientific">Phytophthora lilii</name>
    <dbReference type="NCBI Taxonomy" id="2077276"/>
    <lineage>
        <taxon>Eukaryota</taxon>
        <taxon>Sar</taxon>
        <taxon>Stramenopiles</taxon>
        <taxon>Oomycota</taxon>
        <taxon>Peronosporomycetes</taxon>
        <taxon>Peronosporales</taxon>
        <taxon>Peronosporaceae</taxon>
        <taxon>Phytophthora</taxon>
    </lineage>
</organism>
<keyword evidence="4" id="KW-1185">Reference proteome</keyword>
<feature type="transmembrane region" description="Helical" evidence="2">
    <location>
        <begin position="200"/>
        <end position="220"/>
    </location>
</feature>
<name>A0A9W6U3T7_9STRA</name>
<feature type="transmembrane region" description="Helical" evidence="2">
    <location>
        <begin position="283"/>
        <end position="302"/>
    </location>
</feature>
<sequence>MTAVAPSPANAPPERDVPGRAIAGCARIARRIGSFAGRLPGQDSVSKLDAFERFSLETPPWRVAVILILTPIPWLLINLLLETIPLNDPATGFWGSGYYQLRMFFTSILSSIPPAVQKRDCVPGFPVKSPRALAVYGLFQGAVCLGTNAIISLAAGVFPVPFSQFTVIIPMALSGRLVFFRQLPDNPEFHALSNKVNQWLGMETLPILVYPVFTAIFTALTPYQQLWLSLLLPLIKLGVRGALWSVAKNDDDLVGVITCCMGHFYHVLFTAMILQNAKSTETLVVVVMFSTGQMLFNCRYLLKDANTISEMRTRVEGKEIRINSNLHAALTFAQQQRIAQNLHWRTPSLLLSTYTGYRRDEFMERHRDLFLAASQYNAAFIYKNPKTAAKRGPHSSTGSPKIITVRKASGGSSPPGMSRIMPWADSKPARQTSDKIIQLKSRSSFVKSPRSKSDPSAWANAEREEGNLARQEAVIHEVASAFHQTEMILLRSYITVCMTLFYGT</sequence>
<gene>
    <name evidence="3" type="ORF">Plil01_001012000</name>
</gene>
<feature type="region of interest" description="Disordered" evidence="1">
    <location>
        <begin position="387"/>
        <end position="464"/>
    </location>
</feature>
<keyword evidence="2" id="KW-0472">Membrane</keyword>
<evidence type="ECO:0000256" key="2">
    <source>
        <dbReference type="SAM" id="Phobius"/>
    </source>
</evidence>
<feature type="transmembrane region" description="Helical" evidence="2">
    <location>
        <begin position="133"/>
        <end position="155"/>
    </location>
</feature>
<feature type="compositionally biased region" description="Polar residues" evidence="1">
    <location>
        <begin position="429"/>
        <end position="446"/>
    </location>
</feature>
<dbReference type="OrthoDB" id="127156at2759"/>
<feature type="transmembrane region" description="Helical" evidence="2">
    <location>
        <begin position="161"/>
        <end position="179"/>
    </location>
</feature>
<evidence type="ECO:0000313" key="3">
    <source>
        <dbReference type="EMBL" id="GMF24643.1"/>
    </source>
</evidence>
<evidence type="ECO:0000256" key="1">
    <source>
        <dbReference type="SAM" id="MobiDB-lite"/>
    </source>
</evidence>
<feature type="transmembrane region" description="Helical" evidence="2">
    <location>
        <begin position="63"/>
        <end position="81"/>
    </location>
</feature>
<keyword evidence="2" id="KW-0812">Transmembrane</keyword>
<feature type="transmembrane region" description="Helical" evidence="2">
    <location>
        <begin position="93"/>
        <end position="112"/>
    </location>
</feature>
<protein>
    <submittedName>
        <fullName evidence="3">Unnamed protein product</fullName>
    </submittedName>
</protein>
<reference evidence="3" key="1">
    <citation type="submission" date="2023-04" db="EMBL/GenBank/DDBJ databases">
        <title>Phytophthora lilii NBRC 32176.</title>
        <authorList>
            <person name="Ichikawa N."/>
            <person name="Sato H."/>
            <person name="Tonouchi N."/>
        </authorList>
    </citation>
    <scope>NUCLEOTIDE SEQUENCE</scope>
    <source>
        <strain evidence="3">NBRC 32176</strain>
    </source>
</reference>
<dbReference type="Proteomes" id="UP001165083">
    <property type="component" value="Unassembled WGS sequence"/>
</dbReference>
<dbReference type="EMBL" id="BSXW01000524">
    <property type="protein sequence ID" value="GMF24643.1"/>
    <property type="molecule type" value="Genomic_DNA"/>
</dbReference>
<comment type="caution">
    <text evidence="3">The sequence shown here is derived from an EMBL/GenBank/DDBJ whole genome shotgun (WGS) entry which is preliminary data.</text>
</comment>
<feature type="transmembrane region" description="Helical" evidence="2">
    <location>
        <begin position="226"/>
        <end position="246"/>
    </location>
</feature>
<keyword evidence="2" id="KW-1133">Transmembrane helix</keyword>
<proteinExistence type="predicted"/>
<accession>A0A9W6U3T7</accession>
<feature type="transmembrane region" description="Helical" evidence="2">
    <location>
        <begin position="253"/>
        <end position="277"/>
    </location>
</feature>